<organism evidence="1 2">
    <name type="scientific">Apiospora rasikravindrae</name>
    <dbReference type="NCBI Taxonomy" id="990691"/>
    <lineage>
        <taxon>Eukaryota</taxon>
        <taxon>Fungi</taxon>
        <taxon>Dikarya</taxon>
        <taxon>Ascomycota</taxon>
        <taxon>Pezizomycotina</taxon>
        <taxon>Sordariomycetes</taxon>
        <taxon>Xylariomycetidae</taxon>
        <taxon>Amphisphaeriales</taxon>
        <taxon>Apiosporaceae</taxon>
        <taxon>Apiospora</taxon>
    </lineage>
</organism>
<dbReference type="EMBL" id="JAQQWK010000009">
    <property type="protein sequence ID" value="KAK8035010.1"/>
    <property type="molecule type" value="Genomic_DNA"/>
</dbReference>
<keyword evidence="2" id="KW-1185">Reference proteome</keyword>
<accession>A0ABR1SKZ0</accession>
<comment type="caution">
    <text evidence="1">The sequence shown here is derived from an EMBL/GenBank/DDBJ whole genome shotgun (WGS) entry which is preliminary data.</text>
</comment>
<reference evidence="1 2" key="1">
    <citation type="submission" date="2023-01" db="EMBL/GenBank/DDBJ databases">
        <title>Analysis of 21 Apiospora genomes using comparative genomics revels a genus with tremendous synthesis potential of carbohydrate active enzymes and secondary metabolites.</title>
        <authorList>
            <person name="Sorensen T."/>
        </authorList>
    </citation>
    <scope>NUCLEOTIDE SEQUENCE [LARGE SCALE GENOMIC DNA]</scope>
    <source>
        <strain evidence="1 2">CBS 33761</strain>
    </source>
</reference>
<protein>
    <submittedName>
        <fullName evidence="1">Glycosyl transferase family 8</fullName>
    </submittedName>
</protein>
<sequence>MAAQGGAEEDVYLTLLMNDAYLPGKAKILDQVSTSPLTPFIGALVLGHSLRDGGTSKKLGALVTVDTVAAEAITQLKASSSSTNKHESTACRR</sequence>
<evidence type="ECO:0000313" key="2">
    <source>
        <dbReference type="Proteomes" id="UP001444661"/>
    </source>
</evidence>
<dbReference type="Proteomes" id="UP001444661">
    <property type="component" value="Unassembled WGS sequence"/>
</dbReference>
<name>A0ABR1SKZ0_9PEZI</name>
<proteinExistence type="predicted"/>
<evidence type="ECO:0000313" key="1">
    <source>
        <dbReference type="EMBL" id="KAK8035010.1"/>
    </source>
</evidence>
<gene>
    <name evidence="1" type="ORF">PG993_010005</name>
</gene>
<keyword evidence="1" id="KW-0808">Transferase</keyword>
<dbReference type="GO" id="GO:0016740">
    <property type="term" value="F:transferase activity"/>
    <property type="evidence" value="ECO:0007669"/>
    <property type="project" value="UniProtKB-KW"/>
</dbReference>